<comment type="caution">
    <text evidence="3">The sequence shown here is derived from an EMBL/GenBank/DDBJ whole genome shotgun (WGS) entry which is preliminary data.</text>
</comment>
<dbReference type="GeneID" id="29988228"/>
<dbReference type="PANTHER" id="PTHR36182">
    <property type="entry name" value="PROTEIN, PUTATIVE (AFU_ORTHOLOGUE AFUA_6G10930)-RELATED"/>
    <property type="match status" value="1"/>
</dbReference>
<name>A0A2P4ZER8_9HYPO</name>
<gene>
    <name evidence="3" type="ORF">TGAM01_v208257</name>
</gene>
<feature type="compositionally biased region" description="Polar residues" evidence="1">
    <location>
        <begin position="99"/>
        <end position="122"/>
    </location>
</feature>
<feature type="signal peptide" evidence="2">
    <location>
        <begin position="1"/>
        <end position="20"/>
    </location>
</feature>
<dbReference type="AlphaFoldDB" id="A0A2P4ZER8"/>
<feature type="chain" id="PRO_5015146165" description="Carbohydrate-binding module family 19 domain-containing protein" evidence="2">
    <location>
        <begin position="21"/>
        <end position="193"/>
    </location>
</feature>
<dbReference type="PANTHER" id="PTHR36182:SF1">
    <property type="entry name" value="PROTEIN, PUTATIVE (AFU_ORTHOLOGUE AFUA_6G10930)-RELATED"/>
    <property type="match status" value="1"/>
</dbReference>
<evidence type="ECO:0000256" key="1">
    <source>
        <dbReference type="SAM" id="MobiDB-lite"/>
    </source>
</evidence>
<proteinExistence type="predicted"/>
<dbReference type="Proteomes" id="UP000054821">
    <property type="component" value="Unassembled WGS sequence"/>
</dbReference>
<evidence type="ECO:0000256" key="2">
    <source>
        <dbReference type="SAM" id="SignalP"/>
    </source>
</evidence>
<keyword evidence="4" id="KW-1185">Reference proteome</keyword>
<evidence type="ECO:0008006" key="5">
    <source>
        <dbReference type="Google" id="ProtNLM"/>
    </source>
</evidence>
<feature type="region of interest" description="Disordered" evidence="1">
    <location>
        <begin position="61"/>
        <end position="122"/>
    </location>
</feature>
<dbReference type="EMBL" id="JPDN02000034">
    <property type="protein sequence ID" value="PON22777.1"/>
    <property type="molecule type" value="Genomic_DNA"/>
</dbReference>
<evidence type="ECO:0000313" key="4">
    <source>
        <dbReference type="Proteomes" id="UP000054821"/>
    </source>
</evidence>
<sequence length="193" mass="19939">MRFFNIVAAVALGLATAAHGRMQIMYLISILPPAAAPTSASISQPPGGVFITALSAEPTAPESSVETSVPASSTAAMPQPPQPTAGSSSSSPLSPSNPYGFSNGTAPTNTSTTAGSKCSKEGQYNCQPDGQAYQRCAAGLWSVTMPVALGNPCKPGLADTFVSAQKRSSPGFVRRRRFVSDHRRGKRVSPRIG</sequence>
<reference evidence="3 4" key="1">
    <citation type="journal article" date="2016" name="Genome Announc.">
        <title>Draft Whole-Genome Sequence of Trichoderma gamsii T6085, a Promising Biocontrol Agent of Fusarium Head Blight on Wheat.</title>
        <authorList>
            <person name="Baroncelli R."/>
            <person name="Zapparata A."/>
            <person name="Piaggeschi G."/>
            <person name="Sarrocco S."/>
            <person name="Vannacci G."/>
        </authorList>
    </citation>
    <scope>NUCLEOTIDE SEQUENCE [LARGE SCALE GENOMIC DNA]</scope>
    <source>
        <strain evidence="3 4">T6085</strain>
    </source>
</reference>
<protein>
    <recommendedName>
        <fullName evidence="5">Carbohydrate-binding module family 19 domain-containing protein</fullName>
    </recommendedName>
</protein>
<feature type="compositionally biased region" description="Low complexity" evidence="1">
    <location>
        <begin position="84"/>
        <end position="98"/>
    </location>
</feature>
<keyword evidence="2" id="KW-0732">Signal</keyword>
<accession>A0A2P4ZER8</accession>
<dbReference type="RefSeq" id="XP_018658680.1">
    <property type="nucleotide sequence ID" value="XM_018808145.1"/>
</dbReference>
<evidence type="ECO:0000313" key="3">
    <source>
        <dbReference type="EMBL" id="PON22777.1"/>
    </source>
</evidence>
<organism evidence="3 4">
    <name type="scientific">Trichoderma gamsii</name>
    <dbReference type="NCBI Taxonomy" id="398673"/>
    <lineage>
        <taxon>Eukaryota</taxon>
        <taxon>Fungi</taxon>
        <taxon>Dikarya</taxon>
        <taxon>Ascomycota</taxon>
        <taxon>Pezizomycotina</taxon>
        <taxon>Sordariomycetes</taxon>
        <taxon>Hypocreomycetidae</taxon>
        <taxon>Hypocreales</taxon>
        <taxon>Hypocreaceae</taxon>
        <taxon>Trichoderma</taxon>
    </lineage>
</organism>